<sequence>MGRAEVIGSKAEQEQNRYIFLGRYYADDFESDKSGDFVFIQRLEVKGVNGEIKGSTPFNEYWSNCKNKEQVKQVINNSVAEFIKANSLKLMLDNYNVAERLGEI</sequence>
<comment type="caution">
    <text evidence="1">The sequence shown here is derived from an EMBL/GenBank/DDBJ whole genome shotgun (WGS) entry which is preliminary data.</text>
</comment>
<evidence type="ECO:0000313" key="1">
    <source>
        <dbReference type="EMBL" id="OMP68451.1"/>
    </source>
</evidence>
<dbReference type="RefSeq" id="WP_076763635.1">
    <property type="nucleotide sequence ID" value="NZ_MSFI01000002.1"/>
</dbReference>
<evidence type="ECO:0000313" key="2">
    <source>
        <dbReference type="Proteomes" id="UP000188613"/>
    </source>
</evidence>
<keyword evidence="2" id="KW-1185">Reference proteome</keyword>
<dbReference type="EMBL" id="MSFI01000002">
    <property type="protein sequence ID" value="OMP68451.1"/>
    <property type="molecule type" value="Genomic_DNA"/>
</dbReference>
<proteinExistence type="predicted"/>
<accession>A0A1V2ABT1</accession>
<organism evidence="1 2">
    <name type="scientific">Domibacillus epiphyticus</name>
    <dbReference type="NCBI Taxonomy" id="1714355"/>
    <lineage>
        <taxon>Bacteria</taxon>
        <taxon>Bacillati</taxon>
        <taxon>Bacillota</taxon>
        <taxon>Bacilli</taxon>
        <taxon>Bacillales</taxon>
        <taxon>Bacillaceae</taxon>
        <taxon>Domibacillus</taxon>
    </lineage>
</organism>
<gene>
    <name evidence="1" type="ORF">BTO28_02185</name>
</gene>
<dbReference type="AlphaFoldDB" id="A0A1V2ABT1"/>
<protein>
    <submittedName>
        <fullName evidence="1">Uncharacterized protein</fullName>
    </submittedName>
</protein>
<name>A0A1V2ABT1_9BACI</name>
<dbReference type="OrthoDB" id="2968036at2"/>
<reference evidence="1 2" key="1">
    <citation type="submission" date="2016-12" db="EMBL/GenBank/DDBJ databases">
        <title>Domibacillus sp. SAB 38T whole genome sequencing.</title>
        <authorList>
            <person name="Verma A."/>
            <person name="Ojha A.K."/>
            <person name="Krishnamurthi S."/>
        </authorList>
    </citation>
    <scope>NUCLEOTIDE SEQUENCE [LARGE SCALE GENOMIC DNA]</scope>
    <source>
        <strain evidence="1 2">SAB 38</strain>
    </source>
</reference>
<dbReference type="Proteomes" id="UP000188613">
    <property type="component" value="Unassembled WGS sequence"/>
</dbReference>